<dbReference type="EMBL" id="CP019948">
    <property type="protein sequence ID" value="ARN83534.1"/>
    <property type="molecule type" value="Genomic_DNA"/>
</dbReference>
<dbReference type="AlphaFoldDB" id="A0A1W6N0Y5"/>
<reference evidence="1 2" key="1">
    <citation type="submission" date="2017-02" db="EMBL/GenBank/DDBJ databases">
        <authorList>
            <person name="Peterson S.W."/>
        </authorList>
    </citation>
    <scope>NUCLEOTIDE SEQUENCE [LARGE SCALE GENOMIC DNA]</scope>
    <source>
        <strain evidence="1 2">S285</strain>
    </source>
</reference>
<dbReference type="Proteomes" id="UP000193978">
    <property type="component" value="Chromosome"/>
</dbReference>
<sequence length="410" mass="43138">MDSYGPSAQTPAIAVTTASASSSGGGGSSQSAGAINFHLLLGAGSAQDSLTLTGGNYDDLIMSNIIAGVMYAHLVREGYPGVQFNNDYLVGSIFGQLLQENIETQLYQASASSIDPSSLQQAVMGTGQGGPYQINNYAVDLVAGTYAPQGHALINYVAIQKNIGFTIAGAATQYMKPTPASFNNKYYGPMLPAFFHYNDMVALSVTGKGANGWVTPWEPAYDNALQDFISLPNSFLDVILNVAYNQGYYGGLVASYSQRGATGTAATVASVNSYSQVWGSQDSYAQYPYQVHYYLDQLYDNPVPTTGPTVTTTPQNHVIFRMATLAQVFSSVVQTLSYSNGTSPAQFFTASQASAAFSAALTKNAVAPTASLDLSNASSRAVIFAVIDAALSGLEKTVGMKFNATTTSQL</sequence>
<name>A0A1W6N0Y5_9HYPH</name>
<keyword evidence="2" id="KW-1185">Reference proteome</keyword>
<organism evidence="1 2">
    <name type="scientific">Methylocystis bryophila</name>
    <dbReference type="NCBI Taxonomy" id="655015"/>
    <lineage>
        <taxon>Bacteria</taxon>
        <taxon>Pseudomonadati</taxon>
        <taxon>Pseudomonadota</taxon>
        <taxon>Alphaproteobacteria</taxon>
        <taxon>Hyphomicrobiales</taxon>
        <taxon>Methylocystaceae</taxon>
        <taxon>Methylocystis</taxon>
    </lineage>
</organism>
<accession>A0A1W6N0Y5</accession>
<gene>
    <name evidence="1" type="ORF">B1812_09800</name>
</gene>
<protein>
    <submittedName>
        <fullName evidence="1">Chitin-binding protein</fullName>
    </submittedName>
</protein>
<dbReference type="KEGG" id="mbry:B1812_09800"/>
<evidence type="ECO:0000313" key="2">
    <source>
        <dbReference type="Proteomes" id="UP000193978"/>
    </source>
</evidence>
<evidence type="ECO:0000313" key="1">
    <source>
        <dbReference type="EMBL" id="ARN83534.1"/>
    </source>
</evidence>
<dbReference type="STRING" id="655015.B1812_09800"/>
<proteinExistence type="predicted"/>